<dbReference type="PANTHER" id="PTHR44591">
    <property type="entry name" value="STRESS RESPONSE REGULATOR PROTEIN 1"/>
    <property type="match status" value="1"/>
</dbReference>
<feature type="compositionally biased region" description="Basic and acidic residues" evidence="3">
    <location>
        <begin position="251"/>
        <end position="260"/>
    </location>
</feature>
<dbReference type="RefSeq" id="WP_015934946.1">
    <property type="nucleotide sequence ID" value="NC_011891.1"/>
</dbReference>
<dbReference type="SUPFAM" id="SSF141371">
    <property type="entry name" value="PilZ domain-like"/>
    <property type="match status" value="1"/>
</dbReference>
<dbReference type="InterPro" id="IPR050595">
    <property type="entry name" value="Bact_response_regulator"/>
</dbReference>
<dbReference type="GO" id="GO:0035438">
    <property type="term" value="F:cyclic-di-GMP binding"/>
    <property type="evidence" value="ECO:0007669"/>
    <property type="project" value="InterPro"/>
</dbReference>
<evidence type="ECO:0000313" key="5">
    <source>
        <dbReference type="EMBL" id="ACL67209.1"/>
    </source>
</evidence>
<keyword evidence="1 2" id="KW-0597">Phosphoprotein</keyword>
<dbReference type="SMART" id="SM00448">
    <property type="entry name" value="REC"/>
    <property type="match status" value="1"/>
</dbReference>
<dbReference type="Proteomes" id="UP000007089">
    <property type="component" value="Chromosome"/>
</dbReference>
<accession>B8J7M9</accession>
<dbReference type="Pfam" id="PF07238">
    <property type="entry name" value="PilZ"/>
    <property type="match status" value="1"/>
</dbReference>
<dbReference type="SUPFAM" id="SSF52172">
    <property type="entry name" value="CheY-like"/>
    <property type="match status" value="1"/>
</dbReference>
<dbReference type="InterPro" id="IPR011006">
    <property type="entry name" value="CheY-like_superfamily"/>
</dbReference>
<evidence type="ECO:0000313" key="6">
    <source>
        <dbReference type="Proteomes" id="UP000007089"/>
    </source>
</evidence>
<feature type="region of interest" description="Disordered" evidence="3">
    <location>
        <begin position="246"/>
        <end position="279"/>
    </location>
</feature>
<dbReference type="GO" id="GO:0000160">
    <property type="term" value="P:phosphorelay signal transduction system"/>
    <property type="evidence" value="ECO:0007669"/>
    <property type="project" value="InterPro"/>
</dbReference>
<proteinExistence type="predicted"/>
<gene>
    <name evidence="5" type="ordered locus">A2cp1_3886</name>
</gene>
<dbReference type="Gene3D" id="2.40.10.220">
    <property type="entry name" value="predicted glycosyltransferase like domains"/>
    <property type="match status" value="1"/>
</dbReference>
<sequence length="279" mass="30399">MDERRAHPRFPLILAVQYLGAENVLDYTENLSAGGLFIRTERSFDEGERVTLVLSFPQLLEPVELQIEVVRRRDGSDGSPAGVAVRVPDDRPEDRARLADVARRVAGVRHPDPSFRILLVEDNALVATMYAAALRRLSETEHVPGLGIEVASDGAAAFDRLLRAPAVDVVVTDVFMPIVSGITLVERIRAEPTLAHLPVVVITAGGEQERERLSGLGVSLFLRKPVSYQDLSGAVRSLLDGRAAHLQAAPPREEARREALTADAEVGTDRADAKPASRR</sequence>
<evidence type="ECO:0000256" key="1">
    <source>
        <dbReference type="ARBA" id="ARBA00022553"/>
    </source>
</evidence>
<protein>
    <submittedName>
        <fullName evidence="5">Response regulator receiver modulated PilZ sensor protein</fullName>
    </submittedName>
</protein>
<dbReference type="EMBL" id="CP001359">
    <property type="protein sequence ID" value="ACL67209.1"/>
    <property type="molecule type" value="Genomic_DNA"/>
</dbReference>
<evidence type="ECO:0000256" key="2">
    <source>
        <dbReference type="PROSITE-ProRule" id="PRU00169"/>
    </source>
</evidence>
<name>B8J7M9_ANAD2</name>
<dbReference type="KEGG" id="acp:A2cp1_3886"/>
<evidence type="ECO:0000256" key="3">
    <source>
        <dbReference type="SAM" id="MobiDB-lite"/>
    </source>
</evidence>
<feature type="domain" description="Response regulatory" evidence="4">
    <location>
        <begin position="116"/>
        <end position="239"/>
    </location>
</feature>
<organism evidence="5 6">
    <name type="scientific">Anaeromyxobacter dehalogenans (strain ATCC BAA-258 / DSM 21875 / 2CP-1)</name>
    <dbReference type="NCBI Taxonomy" id="455488"/>
    <lineage>
        <taxon>Bacteria</taxon>
        <taxon>Pseudomonadati</taxon>
        <taxon>Myxococcota</taxon>
        <taxon>Myxococcia</taxon>
        <taxon>Myxococcales</taxon>
        <taxon>Cystobacterineae</taxon>
        <taxon>Anaeromyxobacteraceae</taxon>
        <taxon>Anaeromyxobacter</taxon>
    </lineage>
</organism>
<keyword evidence="6" id="KW-1185">Reference proteome</keyword>
<evidence type="ECO:0000259" key="4">
    <source>
        <dbReference type="PROSITE" id="PS50110"/>
    </source>
</evidence>
<dbReference type="Gene3D" id="3.40.50.2300">
    <property type="match status" value="1"/>
</dbReference>
<reference evidence="5" key="1">
    <citation type="submission" date="2009-01" db="EMBL/GenBank/DDBJ databases">
        <title>Complete sequence of Anaeromyxobacter dehalogenans 2CP-1.</title>
        <authorList>
            <consortium name="US DOE Joint Genome Institute"/>
            <person name="Lucas S."/>
            <person name="Copeland A."/>
            <person name="Lapidus A."/>
            <person name="Glavina del Rio T."/>
            <person name="Dalin E."/>
            <person name="Tice H."/>
            <person name="Bruce D."/>
            <person name="Goodwin L."/>
            <person name="Pitluck S."/>
            <person name="Saunders E."/>
            <person name="Brettin T."/>
            <person name="Detter J.C."/>
            <person name="Han C."/>
            <person name="Larimer F."/>
            <person name="Land M."/>
            <person name="Hauser L."/>
            <person name="Kyrpides N."/>
            <person name="Ovchinnikova G."/>
            <person name="Beliaev A.S."/>
            <person name="Richardson P."/>
        </authorList>
    </citation>
    <scope>NUCLEOTIDE SEQUENCE</scope>
    <source>
        <strain evidence="5">2CP-1</strain>
    </source>
</reference>
<dbReference type="InterPro" id="IPR009875">
    <property type="entry name" value="PilZ_domain"/>
</dbReference>
<dbReference type="HOGENOM" id="CLU_1118347_0_0_7"/>
<feature type="modified residue" description="4-aspartylphosphate" evidence="2">
    <location>
        <position position="173"/>
    </location>
</feature>
<dbReference type="InterPro" id="IPR001789">
    <property type="entry name" value="Sig_transdc_resp-reg_receiver"/>
</dbReference>
<dbReference type="AlphaFoldDB" id="B8J7M9"/>
<feature type="compositionally biased region" description="Basic and acidic residues" evidence="3">
    <location>
        <begin position="267"/>
        <end position="279"/>
    </location>
</feature>
<dbReference type="PROSITE" id="PS50110">
    <property type="entry name" value="RESPONSE_REGULATORY"/>
    <property type="match status" value="1"/>
</dbReference>
<dbReference type="Pfam" id="PF00072">
    <property type="entry name" value="Response_reg"/>
    <property type="match status" value="1"/>
</dbReference>
<dbReference type="PANTHER" id="PTHR44591:SF3">
    <property type="entry name" value="RESPONSE REGULATORY DOMAIN-CONTAINING PROTEIN"/>
    <property type="match status" value="1"/>
</dbReference>